<dbReference type="SUPFAM" id="SSF51735">
    <property type="entry name" value="NAD(P)-binding Rossmann-fold domains"/>
    <property type="match status" value="1"/>
</dbReference>
<protein>
    <submittedName>
        <fullName evidence="2">NAD-dependent epimerase/dehydratase family protein</fullName>
    </submittedName>
</protein>
<keyword evidence="2" id="KW-0614">Plasmid</keyword>
<evidence type="ECO:0000313" key="2">
    <source>
        <dbReference type="EMBL" id="UXN67833.1"/>
    </source>
</evidence>
<dbReference type="PANTHER" id="PTHR43245">
    <property type="entry name" value="BIFUNCTIONAL POLYMYXIN RESISTANCE PROTEIN ARNA"/>
    <property type="match status" value="1"/>
</dbReference>
<dbReference type="Pfam" id="PF01370">
    <property type="entry name" value="Epimerase"/>
    <property type="match status" value="2"/>
</dbReference>
<evidence type="ECO:0000313" key="3">
    <source>
        <dbReference type="Proteomes" id="UP001061862"/>
    </source>
</evidence>
<evidence type="ECO:0000259" key="1">
    <source>
        <dbReference type="Pfam" id="PF01370"/>
    </source>
</evidence>
<dbReference type="PANTHER" id="PTHR43245:SF13">
    <property type="entry name" value="UDP-D-APIOSE_UDP-D-XYLOSE SYNTHASE 2"/>
    <property type="match status" value="1"/>
</dbReference>
<dbReference type="EMBL" id="CP104964">
    <property type="protein sequence ID" value="UXN67833.1"/>
    <property type="molecule type" value="Genomic_DNA"/>
</dbReference>
<sequence>MLISQEPFLNFQTETVAMARVLITGGAGFIGRRLASRLLASGHQVRILDPLTQQVHGAVPQDVGWLQEPDIEFMRGSVVNRQDWIAALKDVDCVAHLAAETGTGQSMYEVARYNEVNSQGTALLFDVLAQDDRRSVKRIILTSSRSIYGEGRYECRSCGLAPVYPSSRSASQLSEHKWEPTCPNCGSNLHVVATKESDTPRPASIYAATKYAQEDLVRVGCEALGIGYAIFRLQNVYGEGQSLKNPYTGILSIFSTKLRRGLELPLFEDGLESRDFVHVDDVVSALVLGIDAPMPPDDTFNVGSGVATSIAEVAGALSTAFGKVHNTVITGQYRIGDIRHNVADMSLIRSKLGFEPSIDLQAGLKRFAQWVLTQPLPEDLLAKANKELQDRSLMGS</sequence>
<dbReference type="InterPro" id="IPR036291">
    <property type="entry name" value="NAD(P)-bd_dom_sf"/>
</dbReference>
<geneLocation type="plasmid" evidence="2 3">
    <name>p_unnamed1</name>
</geneLocation>
<reference evidence="2 3" key="1">
    <citation type="submission" date="2022-09" db="EMBL/GenBank/DDBJ databases">
        <title>Interaction between co-microsymbionts with complementary sets of symbiotic genes in legume-rhizobium systems.</title>
        <authorList>
            <person name="Safronova V."/>
            <person name="Sazanova A."/>
            <person name="Afonin A."/>
            <person name="Chirak E."/>
        </authorList>
    </citation>
    <scope>NUCLEOTIDE SEQUENCE [LARGE SCALE GENOMIC DNA]</scope>
    <source>
        <strain evidence="2 3">A18/4-1</strain>
        <plasmid evidence="2 3">p_unnamed1</plasmid>
    </source>
</reference>
<dbReference type="InterPro" id="IPR050177">
    <property type="entry name" value="Lipid_A_modif_metabolic_enz"/>
</dbReference>
<dbReference type="Gene3D" id="3.40.50.720">
    <property type="entry name" value="NAD(P)-binding Rossmann-like Domain"/>
    <property type="match status" value="1"/>
</dbReference>
<dbReference type="PRINTS" id="PR01713">
    <property type="entry name" value="NUCEPIMERASE"/>
</dbReference>
<dbReference type="Proteomes" id="UP001061862">
    <property type="component" value="Plasmid p_unnamed1"/>
</dbReference>
<feature type="domain" description="NAD-dependent epimerase/dehydratase" evidence="1">
    <location>
        <begin position="21"/>
        <end position="166"/>
    </location>
</feature>
<dbReference type="RefSeq" id="WP_262165330.1">
    <property type="nucleotide sequence ID" value="NZ_CP104964.1"/>
</dbReference>
<organism evidence="2 3">
    <name type="scientific">Devosia neptuniae</name>
    <dbReference type="NCBI Taxonomy" id="191302"/>
    <lineage>
        <taxon>Bacteria</taxon>
        <taxon>Pseudomonadati</taxon>
        <taxon>Pseudomonadota</taxon>
        <taxon>Alphaproteobacteria</taxon>
        <taxon>Hyphomicrobiales</taxon>
        <taxon>Devosiaceae</taxon>
        <taxon>Devosia</taxon>
    </lineage>
</organism>
<gene>
    <name evidence="2" type="ORF">N8A98_01880</name>
</gene>
<name>A0ABY6C6B3_9HYPH</name>
<dbReference type="InterPro" id="IPR001509">
    <property type="entry name" value="Epimerase_deHydtase"/>
</dbReference>
<feature type="domain" description="NAD-dependent epimerase/dehydratase" evidence="1">
    <location>
        <begin position="196"/>
        <end position="303"/>
    </location>
</feature>
<accession>A0ABY6C6B3</accession>
<keyword evidence="3" id="KW-1185">Reference proteome</keyword>
<proteinExistence type="predicted"/>